<dbReference type="PANTHER" id="PTHR39341">
    <property type="entry name" value="BSL7085 PROTEIN"/>
    <property type="match status" value="1"/>
</dbReference>
<feature type="domain" description="DUF1858" evidence="1">
    <location>
        <begin position="4"/>
        <end position="56"/>
    </location>
</feature>
<dbReference type="RefSeq" id="WP_167686057.1">
    <property type="nucleotide sequence ID" value="NZ_QHLQ01000048.1"/>
</dbReference>
<dbReference type="PANTHER" id="PTHR39341:SF1">
    <property type="entry name" value="DUF1858 DOMAIN-CONTAINING PROTEIN"/>
    <property type="match status" value="1"/>
</dbReference>
<keyword evidence="3" id="KW-1185">Reference proteome</keyword>
<gene>
    <name evidence="2" type="ORF">DL239_21185</name>
</gene>
<dbReference type="Gene3D" id="1.10.3910.10">
    <property type="entry name" value="SP0561-like"/>
    <property type="match status" value="1"/>
</dbReference>
<comment type="caution">
    <text evidence="2">The sequence shown here is derived from an EMBL/GenBank/DDBJ whole genome shotgun (WGS) entry which is preliminary data.</text>
</comment>
<dbReference type="Proteomes" id="UP001429564">
    <property type="component" value="Unassembled WGS sequence"/>
</dbReference>
<dbReference type="EMBL" id="QHLQ01000048">
    <property type="protein sequence ID" value="NIZ63474.1"/>
    <property type="molecule type" value="Genomic_DNA"/>
</dbReference>
<reference evidence="2 3" key="1">
    <citation type="submission" date="2018-05" db="EMBL/GenBank/DDBJ databases">
        <authorList>
            <person name="Zhang Y.-J."/>
        </authorList>
    </citation>
    <scope>NUCLEOTIDE SEQUENCE [LARGE SCALE GENOMIC DNA]</scope>
    <source>
        <strain evidence="2 3">CY04</strain>
    </source>
</reference>
<protein>
    <submittedName>
        <fullName evidence="2">Hydrid cluster protein-associated redox disulfide domain protein</fullName>
    </submittedName>
</protein>
<evidence type="ECO:0000313" key="3">
    <source>
        <dbReference type="Proteomes" id="UP001429564"/>
    </source>
</evidence>
<accession>A0ABX0WCN5</accession>
<dbReference type="InterPro" id="IPR038062">
    <property type="entry name" value="ScdA-like_N_sf"/>
</dbReference>
<dbReference type="SUPFAM" id="SSF140683">
    <property type="entry name" value="SP0561-like"/>
    <property type="match status" value="1"/>
</dbReference>
<dbReference type="NCBIfam" id="TIGR03980">
    <property type="entry name" value="prismane_assoc"/>
    <property type="match status" value="1"/>
</dbReference>
<evidence type="ECO:0000313" key="2">
    <source>
        <dbReference type="EMBL" id="NIZ63474.1"/>
    </source>
</evidence>
<sequence>MSLIDNSLLVSDILAKYPQTAQVFLNHQMLCVGCLVAPFHTIADACLEHGLDEDAFLADLTRAIATTNQTKSSV</sequence>
<dbReference type="InterPro" id="IPR015077">
    <property type="entry name" value="DUF1858"/>
</dbReference>
<dbReference type="InterPro" id="IPR023883">
    <property type="entry name" value="CHP03980_redox-disulphide"/>
</dbReference>
<organism evidence="2 3">
    <name type="scientific">Parasedimentitalea denitrificans</name>
    <dbReference type="NCBI Taxonomy" id="2211118"/>
    <lineage>
        <taxon>Bacteria</taxon>
        <taxon>Pseudomonadati</taxon>
        <taxon>Pseudomonadota</taxon>
        <taxon>Alphaproteobacteria</taxon>
        <taxon>Rhodobacterales</taxon>
        <taxon>Paracoccaceae</taxon>
        <taxon>Parasedimentitalea</taxon>
    </lineage>
</organism>
<evidence type="ECO:0000259" key="1">
    <source>
        <dbReference type="Pfam" id="PF08984"/>
    </source>
</evidence>
<name>A0ABX0WCN5_9RHOB</name>
<dbReference type="Pfam" id="PF08984">
    <property type="entry name" value="DUF1858"/>
    <property type="match status" value="1"/>
</dbReference>
<proteinExistence type="predicted"/>